<feature type="active site" evidence="9">
    <location>
        <position position="271"/>
    </location>
</feature>
<dbReference type="Pfam" id="PF00285">
    <property type="entry name" value="Citrate_synt"/>
    <property type="match status" value="1"/>
</dbReference>
<dbReference type="InterPro" id="IPR016143">
    <property type="entry name" value="Citrate_synth-like_sm_a-sub"/>
</dbReference>
<evidence type="ECO:0000313" key="12">
    <source>
        <dbReference type="Proteomes" id="UP000232060"/>
    </source>
</evidence>
<dbReference type="InterPro" id="IPR002020">
    <property type="entry name" value="Citrate_synthase"/>
</dbReference>
<protein>
    <recommendedName>
        <fullName evidence="8">Citrate synthase</fullName>
    </recommendedName>
</protein>
<dbReference type="EMBL" id="PGCP01000005">
    <property type="protein sequence ID" value="PJC94232.1"/>
    <property type="molecule type" value="Genomic_DNA"/>
</dbReference>
<dbReference type="CDD" id="cd06117">
    <property type="entry name" value="Ec2MCS_like_1"/>
    <property type="match status" value="1"/>
</dbReference>
<dbReference type="PRINTS" id="PR00143">
    <property type="entry name" value="CITRTSNTHASE"/>
</dbReference>
<dbReference type="AlphaFoldDB" id="A0A2M8HCE2"/>
<comment type="caution">
    <text evidence="11">The sequence shown here is derived from an EMBL/GenBank/DDBJ whole genome shotgun (WGS) entry which is preliminary data.</text>
</comment>
<feature type="active site" evidence="9">
    <location>
        <position position="322"/>
    </location>
</feature>
<evidence type="ECO:0000256" key="6">
    <source>
        <dbReference type="ARBA" id="ARBA00049052"/>
    </source>
</evidence>
<dbReference type="PROSITE" id="PS00480">
    <property type="entry name" value="CITRATE_SYNTHASE"/>
    <property type="match status" value="1"/>
</dbReference>
<evidence type="ECO:0000256" key="2">
    <source>
        <dbReference type="ARBA" id="ARBA00005026"/>
    </source>
</evidence>
<evidence type="ECO:0000256" key="4">
    <source>
        <dbReference type="ARBA" id="ARBA00022532"/>
    </source>
</evidence>
<comment type="pathway">
    <text evidence="2">Organic acid metabolism; propanoate degradation.</text>
</comment>
<dbReference type="GO" id="GO:0050440">
    <property type="term" value="F:2-methylcitrate synthase activity"/>
    <property type="evidence" value="ECO:0007669"/>
    <property type="project" value="UniProtKB-EC"/>
</dbReference>
<keyword evidence="4" id="KW-0816">Tricarboxylic acid cycle</keyword>
<comment type="catalytic activity">
    <reaction evidence="7">
        <text>oxaloacetate + acetyl-CoA + H2O = citrate + CoA + H(+)</text>
        <dbReference type="Rhea" id="RHEA:16845"/>
        <dbReference type="ChEBI" id="CHEBI:15377"/>
        <dbReference type="ChEBI" id="CHEBI:15378"/>
        <dbReference type="ChEBI" id="CHEBI:16452"/>
        <dbReference type="ChEBI" id="CHEBI:16947"/>
        <dbReference type="ChEBI" id="CHEBI:57287"/>
        <dbReference type="ChEBI" id="CHEBI:57288"/>
        <dbReference type="EC" id="2.3.3.16"/>
    </reaction>
</comment>
<dbReference type="PANTHER" id="PTHR11739:SF25">
    <property type="entry name" value="CITRATE SYNTHASE-RELATED PROTEIN DDB_G0287281"/>
    <property type="match status" value="1"/>
</dbReference>
<accession>A0A2M8HCE2</accession>
<dbReference type="InterPro" id="IPR011278">
    <property type="entry name" value="2-MeCitrate/Citrate_synth_II"/>
</dbReference>
<keyword evidence="5 8" id="KW-0808">Transferase</keyword>
<dbReference type="NCBIfam" id="TIGR01800">
    <property type="entry name" value="cit_synth_II"/>
    <property type="match status" value="1"/>
</dbReference>
<dbReference type="InterPro" id="IPR019810">
    <property type="entry name" value="Citrate_synthase_AS"/>
</dbReference>
<name>A0A2M8HCE2_9GAMM</name>
<dbReference type="FunFam" id="1.10.580.10:FF:000004">
    <property type="entry name" value="Citrate synthase"/>
    <property type="match status" value="1"/>
</dbReference>
<evidence type="ECO:0000256" key="7">
    <source>
        <dbReference type="ARBA" id="ARBA00049288"/>
    </source>
</evidence>
<dbReference type="GO" id="GO:0019679">
    <property type="term" value="P:propionate metabolic process, methylcitrate cycle"/>
    <property type="evidence" value="ECO:0007669"/>
    <property type="project" value="TreeGrafter"/>
</dbReference>
<dbReference type="PIRSF" id="PIRSF001369">
    <property type="entry name" value="Citrate_synth"/>
    <property type="match status" value="1"/>
</dbReference>
<dbReference type="SUPFAM" id="SSF48256">
    <property type="entry name" value="Citrate synthase"/>
    <property type="match status" value="1"/>
</dbReference>
<dbReference type="FunFam" id="1.10.230.10:FF:000003">
    <property type="entry name" value="Citrate synthase"/>
    <property type="match status" value="1"/>
</dbReference>
<comment type="similarity">
    <text evidence="3 8 10">Belongs to the citrate synthase family.</text>
</comment>
<dbReference type="Gene3D" id="1.10.230.10">
    <property type="entry name" value="Cytochrome P450-Terp, domain 2"/>
    <property type="match status" value="1"/>
</dbReference>
<organism evidence="11 12">
    <name type="scientific">Aeromonas lusitana</name>
    <dbReference type="NCBI Taxonomy" id="931529"/>
    <lineage>
        <taxon>Bacteria</taxon>
        <taxon>Pseudomonadati</taxon>
        <taxon>Pseudomonadota</taxon>
        <taxon>Gammaproteobacteria</taxon>
        <taxon>Aeromonadales</taxon>
        <taxon>Aeromonadaceae</taxon>
        <taxon>Aeromonas</taxon>
    </lineage>
</organism>
<gene>
    <name evidence="11" type="ORF">CUC44_05945</name>
</gene>
<proteinExistence type="inferred from homology"/>
<comment type="pathway">
    <text evidence="1">Carbohydrate metabolism; tricarboxylic acid cycle; isocitrate from oxaloacetate: step 1/2.</text>
</comment>
<evidence type="ECO:0000256" key="8">
    <source>
        <dbReference type="PIRNR" id="PIRNR001369"/>
    </source>
</evidence>
<evidence type="ECO:0000313" key="11">
    <source>
        <dbReference type="EMBL" id="PJC94232.1"/>
    </source>
</evidence>
<dbReference type="UniPathway" id="UPA00223">
    <property type="reaction ID" value="UER00717"/>
</dbReference>
<evidence type="ECO:0000256" key="9">
    <source>
        <dbReference type="PIRSR" id="PIRSR001369-1"/>
    </source>
</evidence>
<dbReference type="InterPro" id="IPR024176">
    <property type="entry name" value="Citrate_synthase_bac-typ"/>
</dbReference>
<dbReference type="Gene3D" id="1.10.580.10">
    <property type="entry name" value="Citrate Synthase, domain 1"/>
    <property type="match status" value="1"/>
</dbReference>
<evidence type="ECO:0000256" key="10">
    <source>
        <dbReference type="RuleBase" id="RU003406"/>
    </source>
</evidence>
<dbReference type="NCBIfam" id="NF009006">
    <property type="entry name" value="PRK12351.1"/>
    <property type="match status" value="1"/>
</dbReference>
<comment type="catalytic activity">
    <reaction evidence="6">
        <text>propanoyl-CoA + oxaloacetate + H2O = (2S,3S)-2-methylcitrate + CoA + H(+)</text>
        <dbReference type="Rhea" id="RHEA:23780"/>
        <dbReference type="ChEBI" id="CHEBI:15377"/>
        <dbReference type="ChEBI" id="CHEBI:15378"/>
        <dbReference type="ChEBI" id="CHEBI:16452"/>
        <dbReference type="ChEBI" id="CHEBI:57287"/>
        <dbReference type="ChEBI" id="CHEBI:57392"/>
        <dbReference type="ChEBI" id="CHEBI:58853"/>
        <dbReference type="EC" id="2.3.3.5"/>
    </reaction>
</comment>
<sequence length="386" mass="42377">MSAIPETTTGFKPKKSVALSGTAAGNTALCTVGLSGNDLHYRGYDILDVATSCEFEEIAHLLVHGHLPNVAELAAYKAKLKALRGLPTGVKTALEQLPPSAHPMDVMRTAVSVLGCLSPEKDDHNHPGARDIADKLMACLGSVLLYWYHFSHNGKRIHVETDDDSIGGHFLHLLHGHKPRASWVRAMHTSLILYAEHEFNASTFTGRVIAGTGSDMYSCITGAIGALRGPKHGGANEVAFEIQKRYDNPDDAEADIRARVEKKEVVIGFGHPVYTVSDPRNHVIKQVASDLSQEQHNTKMFDIAARLEAVMWDAKKMFPNLDWFSAVSYHMMGVPTAMFTPLFVIARTSGWSAHVIEQRIDGKIIRPSANYVGPEDLKFVPLKERP</sequence>
<dbReference type="Proteomes" id="UP000232060">
    <property type="component" value="Unassembled WGS sequence"/>
</dbReference>
<reference evidence="11 12" key="1">
    <citation type="submission" date="2017-11" db="EMBL/GenBank/DDBJ databases">
        <title>Draft genome sequence of environmental isolate Aeromonas lusitania sp. nov. MDC 2473.</title>
        <authorList>
            <person name="Colston S.M."/>
            <person name="Navarro A."/>
            <person name="Martinez-Murcia A.J."/>
            <person name="Graf J."/>
        </authorList>
    </citation>
    <scope>NUCLEOTIDE SEQUENCE [LARGE SCALE GENOMIC DNA]</scope>
    <source>
        <strain evidence="11 12">MDC 2473</strain>
    </source>
</reference>
<evidence type="ECO:0000256" key="1">
    <source>
        <dbReference type="ARBA" id="ARBA00004751"/>
    </source>
</evidence>
<dbReference type="PANTHER" id="PTHR11739">
    <property type="entry name" value="CITRATE SYNTHASE"/>
    <property type="match status" value="1"/>
</dbReference>
<dbReference type="GO" id="GO:0005975">
    <property type="term" value="P:carbohydrate metabolic process"/>
    <property type="evidence" value="ECO:0007669"/>
    <property type="project" value="TreeGrafter"/>
</dbReference>
<dbReference type="GO" id="GO:0006099">
    <property type="term" value="P:tricarboxylic acid cycle"/>
    <property type="evidence" value="ECO:0007669"/>
    <property type="project" value="UniProtKB-UniPathway"/>
</dbReference>
<keyword evidence="12" id="KW-1185">Reference proteome</keyword>
<dbReference type="OrthoDB" id="9800864at2"/>
<dbReference type="RefSeq" id="WP_100859051.1">
    <property type="nucleotide sequence ID" value="NZ_PGCP01000005.1"/>
</dbReference>
<dbReference type="GO" id="GO:0005737">
    <property type="term" value="C:cytoplasm"/>
    <property type="evidence" value="ECO:0007669"/>
    <property type="project" value="InterPro"/>
</dbReference>
<dbReference type="InterPro" id="IPR036969">
    <property type="entry name" value="Citrate_synthase_sf"/>
</dbReference>
<evidence type="ECO:0000256" key="3">
    <source>
        <dbReference type="ARBA" id="ARBA00010566"/>
    </source>
</evidence>
<dbReference type="GO" id="GO:0036440">
    <property type="term" value="F:citrate synthase activity"/>
    <property type="evidence" value="ECO:0007669"/>
    <property type="project" value="UniProtKB-EC"/>
</dbReference>
<evidence type="ECO:0000256" key="5">
    <source>
        <dbReference type="ARBA" id="ARBA00022679"/>
    </source>
</evidence>
<dbReference type="InterPro" id="IPR016142">
    <property type="entry name" value="Citrate_synth-like_lrg_a-sub"/>
</dbReference>